<feature type="domain" description="Protein kinase" evidence="1">
    <location>
        <begin position="161"/>
        <end position="451"/>
    </location>
</feature>
<dbReference type="Gene3D" id="1.10.510.10">
    <property type="entry name" value="Transferase(Phosphotransferase) domain 1"/>
    <property type="match status" value="1"/>
</dbReference>
<dbReference type="InterPro" id="IPR000719">
    <property type="entry name" value="Prot_kinase_dom"/>
</dbReference>
<dbReference type="GO" id="GO:0005524">
    <property type="term" value="F:ATP binding"/>
    <property type="evidence" value="ECO:0007669"/>
    <property type="project" value="InterPro"/>
</dbReference>
<evidence type="ECO:0000313" key="2">
    <source>
        <dbReference type="EMBL" id="RIB03863.1"/>
    </source>
</evidence>
<keyword evidence="3" id="KW-1185">Reference proteome</keyword>
<dbReference type="PANTHER" id="PTHR44329">
    <property type="entry name" value="SERINE/THREONINE-PROTEIN KINASE TNNI3K-RELATED"/>
    <property type="match status" value="1"/>
</dbReference>
<keyword evidence="2" id="KW-0418">Kinase</keyword>
<reference evidence="2 3" key="1">
    <citation type="submission" date="2018-06" db="EMBL/GenBank/DDBJ databases">
        <title>Comparative genomics reveals the genomic features of Rhizophagus irregularis, R. cerebriforme, R. diaphanum and Gigaspora rosea, and their symbiotic lifestyle signature.</title>
        <authorList>
            <person name="Morin E."/>
            <person name="San Clemente H."/>
            <person name="Chen E.C.H."/>
            <person name="De La Providencia I."/>
            <person name="Hainaut M."/>
            <person name="Kuo A."/>
            <person name="Kohler A."/>
            <person name="Murat C."/>
            <person name="Tang N."/>
            <person name="Roy S."/>
            <person name="Loubradou J."/>
            <person name="Henrissat B."/>
            <person name="Grigoriev I.V."/>
            <person name="Corradi N."/>
            <person name="Roux C."/>
            <person name="Martin F.M."/>
        </authorList>
    </citation>
    <scope>NUCLEOTIDE SEQUENCE [LARGE SCALE GENOMIC DNA]</scope>
    <source>
        <strain evidence="2 3">DAOM 194757</strain>
    </source>
</reference>
<dbReference type="PROSITE" id="PS00109">
    <property type="entry name" value="PROTEIN_KINASE_TYR"/>
    <property type="match status" value="1"/>
</dbReference>
<accession>A0A397U984</accession>
<name>A0A397U984_9GLOM</name>
<dbReference type="InterPro" id="IPR008266">
    <property type="entry name" value="Tyr_kinase_AS"/>
</dbReference>
<keyword evidence="2" id="KW-0808">Transferase</keyword>
<dbReference type="Proteomes" id="UP000266673">
    <property type="component" value="Unassembled WGS sequence"/>
</dbReference>
<dbReference type="AlphaFoldDB" id="A0A397U984"/>
<dbReference type="InterPro" id="IPR011009">
    <property type="entry name" value="Kinase-like_dom_sf"/>
</dbReference>
<dbReference type="EMBL" id="QKWP01002309">
    <property type="protein sequence ID" value="RIB03863.1"/>
    <property type="molecule type" value="Genomic_DNA"/>
</dbReference>
<proteinExistence type="predicted"/>
<evidence type="ECO:0000313" key="3">
    <source>
        <dbReference type="Proteomes" id="UP000266673"/>
    </source>
</evidence>
<gene>
    <name evidence="2" type="ORF">C2G38_2149313</name>
</gene>
<dbReference type="STRING" id="44941.A0A397U984"/>
<dbReference type="SUPFAM" id="SSF56112">
    <property type="entry name" value="Protein kinase-like (PK-like)"/>
    <property type="match status" value="1"/>
</dbReference>
<evidence type="ECO:0000259" key="1">
    <source>
        <dbReference type="PROSITE" id="PS50011"/>
    </source>
</evidence>
<dbReference type="InterPro" id="IPR051681">
    <property type="entry name" value="Ser/Thr_Kinases-Pseudokinases"/>
</dbReference>
<sequence>MDGLTSTVVDIANYTTNEIKNNIKDLVSNYTINQIKNKIKDSVVATYESYINAECNKRISVFMANRAKNVEFIIETMMRTDEQSFNKEKIVYYFKAEEYNACMMELLSTFNNENKKKEYELCFYKADKNEESMNVDKDLKDTEEGLKNLDKIDISIQEVGLVQSQITKQPSDNYVKKIESNELTDPPISLKTNISKVVKKFYKGIEVECKVFKKSEDFQNHLAIIGKLDSPHILRFYGISYVDTREVMVFEFAERGSLKDLYNAYDIPWTRKIRIIRDLCRGLIFLRSVNILHHDLRCENVLVRDNLEAKLGNFRYSRTEKGNTVDLTGLATNIIHWMAPELIEKYVKEKPNEKVYTFNCEMFSFGMLIWELCYEKLPYKDRTFKNICDHVLSGKREKLSYGKFDNKDDEIIQRKFVKIIQKTWQQTPEQRITITVLNMKLEKLASKYQTLQEPQLLKNGTLNFEGENVDVPSFDLVMDLKEGIELHKKKDYANAWKCFEENANLGNISAKYWQGYYLISGRSDGFCNVPLDAPRDLVIVLKKILVMFIS</sequence>
<dbReference type="Pfam" id="PF07714">
    <property type="entry name" value="PK_Tyr_Ser-Thr"/>
    <property type="match status" value="1"/>
</dbReference>
<protein>
    <submittedName>
        <fullName evidence="2">Kinase-like domain-containing protein</fullName>
    </submittedName>
</protein>
<dbReference type="OrthoDB" id="1668230at2759"/>
<dbReference type="PROSITE" id="PS50011">
    <property type="entry name" value="PROTEIN_KINASE_DOM"/>
    <property type="match status" value="1"/>
</dbReference>
<comment type="caution">
    <text evidence="2">The sequence shown here is derived from an EMBL/GenBank/DDBJ whole genome shotgun (WGS) entry which is preliminary data.</text>
</comment>
<dbReference type="InterPro" id="IPR001245">
    <property type="entry name" value="Ser-Thr/Tyr_kinase_cat_dom"/>
</dbReference>
<organism evidence="2 3">
    <name type="scientific">Gigaspora rosea</name>
    <dbReference type="NCBI Taxonomy" id="44941"/>
    <lineage>
        <taxon>Eukaryota</taxon>
        <taxon>Fungi</taxon>
        <taxon>Fungi incertae sedis</taxon>
        <taxon>Mucoromycota</taxon>
        <taxon>Glomeromycotina</taxon>
        <taxon>Glomeromycetes</taxon>
        <taxon>Diversisporales</taxon>
        <taxon>Gigasporaceae</taxon>
        <taxon>Gigaspora</taxon>
    </lineage>
</organism>
<dbReference type="GO" id="GO:0004674">
    <property type="term" value="F:protein serine/threonine kinase activity"/>
    <property type="evidence" value="ECO:0007669"/>
    <property type="project" value="TreeGrafter"/>
</dbReference>